<organism evidence="1">
    <name type="scientific">Arundo donax</name>
    <name type="common">Giant reed</name>
    <name type="synonym">Donax arundinaceus</name>
    <dbReference type="NCBI Taxonomy" id="35708"/>
    <lineage>
        <taxon>Eukaryota</taxon>
        <taxon>Viridiplantae</taxon>
        <taxon>Streptophyta</taxon>
        <taxon>Embryophyta</taxon>
        <taxon>Tracheophyta</taxon>
        <taxon>Spermatophyta</taxon>
        <taxon>Magnoliopsida</taxon>
        <taxon>Liliopsida</taxon>
        <taxon>Poales</taxon>
        <taxon>Poaceae</taxon>
        <taxon>PACMAD clade</taxon>
        <taxon>Arundinoideae</taxon>
        <taxon>Arundineae</taxon>
        <taxon>Arundo</taxon>
    </lineage>
</organism>
<protein>
    <submittedName>
        <fullName evidence="1">Uncharacterized protein</fullName>
    </submittedName>
</protein>
<evidence type="ECO:0000313" key="1">
    <source>
        <dbReference type="EMBL" id="JAD86512.1"/>
    </source>
</evidence>
<accession>A0A0A9DRY1</accession>
<reference evidence="1" key="2">
    <citation type="journal article" date="2015" name="Data Brief">
        <title>Shoot transcriptome of the giant reed, Arundo donax.</title>
        <authorList>
            <person name="Barrero R.A."/>
            <person name="Guerrero F.D."/>
            <person name="Moolhuijzen P."/>
            <person name="Goolsby J.A."/>
            <person name="Tidwell J."/>
            <person name="Bellgard S.E."/>
            <person name="Bellgard M.I."/>
        </authorList>
    </citation>
    <scope>NUCLEOTIDE SEQUENCE</scope>
    <source>
        <tissue evidence="1">Shoot tissue taken approximately 20 cm above the soil surface</tissue>
    </source>
</reference>
<reference evidence="1" key="1">
    <citation type="submission" date="2014-09" db="EMBL/GenBank/DDBJ databases">
        <authorList>
            <person name="Magalhaes I.L.F."/>
            <person name="Oliveira U."/>
            <person name="Santos F.R."/>
            <person name="Vidigal T.H.D.A."/>
            <person name="Brescovit A.D."/>
            <person name="Santos A.J."/>
        </authorList>
    </citation>
    <scope>NUCLEOTIDE SEQUENCE</scope>
    <source>
        <tissue evidence="1">Shoot tissue taken approximately 20 cm above the soil surface</tissue>
    </source>
</reference>
<proteinExistence type="predicted"/>
<sequence length="14" mass="1763">MSIIFPMLYLRTMF</sequence>
<dbReference type="EMBL" id="GBRH01211383">
    <property type="protein sequence ID" value="JAD86512.1"/>
    <property type="molecule type" value="Transcribed_RNA"/>
</dbReference>
<name>A0A0A9DRY1_ARUDO</name>